<keyword evidence="3" id="KW-1185">Reference proteome</keyword>
<organism evidence="2 3">
    <name type="scientific">Ottowia thiooxydans</name>
    <dbReference type="NCBI Taxonomy" id="219182"/>
    <lineage>
        <taxon>Bacteria</taxon>
        <taxon>Pseudomonadati</taxon>
        <taxon>Pseudomonadota</taxon>
        <taxon>Betaproteobacteria</taxon>
        <taxon>Burkholderiales</taxon>
        <taxon>Comamonadaceae</taxon>
        <taxon>Ottowia</taxon>
    </lineage>
</organism>
<dbReference type="Proteomes" id="UP001549320">
    <property type="component" value="Unassembled WGS sequence"/>
</dbReference>
<dbReference type="Gene3D" id="1.10.1200.10">
    <property type="entry name" value="ACP-like"/>
    <property type="match status" value="1"/>
</dbReference>
<proteinExistence type="predicted"/>
<dbReference type="SUPFAM" id="SSF47336">
    <property type="entry name" value="ACP-like"/>
    <property type="match status" value="1"/>
</dbReference>
<sequence>MTNSPASDASAFTLERIRGDIANLIGESPDDIGLDDNLMDLGLDSMRLLGLVAEWTQAGLQVDIFELGEHTTLGGWWSVIKKHQGQA</sequence>
<evidence type="ECO:0000313" key="3">
    <source>
        <dbReference type="Proteomes" id="UP001549320"/>
    </source>
</evidence>
<dbReference type="InterPro" id="IPR036736">
    <property type="entry name" value="ACP-like_sf"/>
</dbReference>
<gene>
    <name evidence="2" type="ORF">ABIE13_004877</name>
</gene>
<dbReference type="Pfam" id="PF00550">
    <property type="entry name" value="PP-binding"/>
    <property type="match status" value="1"/>
</dbReference>
<feature type="domain" description="Carrier" evidence="1">
    <location>
        <begin position="8"/>
        <end position="84"/>
    </location>
</feature>
<name>A0ABV2QFE3_9BURK</name>
<dbReference type="InterPro" id="IPR009081">
    <property type="entry name" value="PP-bd_ACP"/>
</dbReference>
<evidence type="ECO:0000313" key="2">
    <source>
        <dbReference type="EMBL" id="MET4579740.1"/>
    </source>
</evidence>
<dbReference type="RefSeq" id="WP_354448120.1">
    <property type="nucleotide sequence ID" value="NZ_JBEPSH010000011.1"/>
</dbReference>
<comment type="caution">
    <text evidence="2">The sequence shown here is derived from an EMBL/GenBank/DDBJ whole genome shotgun (WGS) entry which is preliminary data.</text>
</comment>
<dbReference type="EMBL" id="JBEPSH010000011">
    <property type="protein sequence ID" value="MET4579740.1"/>
    <property type="molecule type" value="Genomic_DNA"/>
</dbReference>
<evidence type="ECO:0000259" key="1">
    <source>
        <dbReference type="PROSITE" id="PS50075"/>
    </source>
</evidence>
<dbReference type="PROSITE" id="PS50075">
    <property type="entry name" value="CARRIER"/>
    <property type="match status" value="1"/>
</dbReference>
<accession>A0ABV2QFE3</accession>
<protein>
    <submittedName>
        <fullName evidence="2">Aryl carrier-like protein</fullName>
    </submittedName>
</protein>
<reference evidence="2 3" key="1">
    <citation type="submission" date="2024-06" db="EMBL/GenBank/DDBJ databases">
        <title>Sorghum-associated microbial communities from plants grown in Nebraska, USA.</title>
        <authorList>
            <person name="Schachtman D."/>
        </authorList>
    </citation>
    <scope>NUCLEOTIDE SEQUENCE [LARGE SCALE GENOMIC DNA]</scope>
    <source>
        <strain evidence="2 3">2709</strain>
    </source>
</reference>